<dbReference type="PANTHER" id="PTHR34698:SF2">
    <property type="entry name" value="5-OXOPROLINASE SUBUNIT B"/>
    <property type="match status" value="1"/>
</dbReference>
<dbReference type="STRING" id="650891.SAMN05216203_0476"/>
<evidence type="ECO:0000256" key="1">
    <source>
        <dbReference type="ARBA" id="ARBA00022741"/>
    </source>
</evidence>
<evidence type="ECO:0000313" key="5">
    <source>
        <dbReference type="EMBL" id="SFR45722.1"/>
    </source>
</evidence>
<dbReference type="SMART" id="SM00796">
    <property type="entry name" value="AHS1"/>
    <property type="match status" value="1"/>
</dbReference>
<evidence type="ECO:0000256" key="2">
    <source>
        <dbReference type="ARBA" id="ARBA00022801"/>
    </source>
</evidence>
<accession>A0A1I6GU41</accession>
<evidence type="ECO:0000256" key="3">
    <source>
        <dbReference type="ARBA" id="ARBA00022840"/>
    </source>
</evidence>
<dbReference type="AlphaFoldDB" id="A0A1I6GU41"/>
<protein>
    <submittedName>
        <fullName evidence="5">Sensor histidine kinase inhibitor, KipI family</fullName>
    </submittedName>
</protein>
<proteinExistence type="predicted"/>
<dbReference type="InterPro" id="IPR010016">
    <property type="entry name" value="PxpB"/>
</dbReference>
<dbReference type="EMBL" id="FOYW01000001">
    <property type="protein sequence ID" value="SFR45722.1"/>
    <property type="molecule type" value="Genomic_DNA"/>
</dbReference>
<keyword evidence="1" id="KW-0547">Nucleotide-binding</keyword>
<dbReference type="PANTHER" id="PTHR34698">
    <property type="entry name" value="5-OXOPROLINASE SUBUNIT B"/>
    <property type="match status" value="1"/>
</dbReference>
<sequence>MDIRPLSECSIVVVWGNEIDPALTPAIAGAVARIRSSLAELVTDVVPSYTTVTVYYDPVRIDFRRFIIMLRPLLEENSGNHEPPPGRRIELPVWYHPDAGPDLPALARACGLSIDDVIERHTTATYQVYALGFSPGFGFLGQVDPTIARPRLESPRVRVPAGSVGIAGRQTAVYPSASPGGWQLIGRCPVRLFDEQNLALLSVGDQVTFRPVDRQAFLELGGDALEAADRGAG</sequence>
<dbReference type="InterPro" id="IPR003833">
    <property type="entry name" value="CT_C_D"/>
</dbReference>
<dbReference type="GO" id="GO:0005524">
    <property type="term" value="F:ATP binding"/>
    <property type="evidence" value="ECO:0007669"/>
    <property type="project" value="UniProtKB-KW"/>
</dbReference>
<keyword evidence="6" id="KW-1185">Reference proteome</keyword>
<evidence type="ECO:0000313" key="6">
    <source>
        <dbReference type="Proteomes" id="UP000198644"/>
    </source>
</evidence>
<dbReference type="GO" id="GO:0016787">
    <property type="term" value="F:hydrolase activity"/>
    <property type="evidence" value="ECO:0007669"/>
    <property type="project" value="UniProtKB-KW"/>
</dbReference>
<dbReference type="SUPFAM" id="SSF160467">
    <property type="entry name" value="PH0987 N-terminal domain-like"/>
    <property type="match status" value="1"/>
</dbReference>
<dbReference type="SUPFAM" id="SSF50891">
    <property type="entry name" value="Cyclophilin-like"/>
    <property type="match status" value="1"/>
</dbReference>
<feature type="domain" description="Carboxyltransferase" evidence="4">
    <location>
        <begin position="1"/>
        <end position="201"/>
    </location>
</feature>
<dbReference type="RefSeq" id="WP_092008693.1">
    <property type="nucleotide sequence ID" value="NZ_FOYW01000001.1"/>
</dbReference>
<dbReference type="InterPro" id="IPR029000">
    <property type="entry name" value="Cyclophilin-like_dom_sf"/>
</dbReference>
<organism evidence="5 6">
    <name type="scientific">Marinobacter daqiaonensis</name>
    <dbReference type="NCBI Taxonomy" id="650891"/>
    <lineage>
        <taxon>Bacteria</taxon>
        <taxon>Pseudomonadati</taxon>
        <taxon>Pseudomonadota</taxon>
        <taxon>Gammaproteobacteria</taxon>
        <taxon>Pseudomonadales</taxon>
        <taxon>Marinobacteraceae</taxon>
        <taxon>Marinobacter</taxon>
    </lineage>
</organism>
<dbReference type="Gene3D" id="3.30.1360.40">
    <property type="match status" value="1"/>
</dbReference>
<gene>
    <name evidence="5" type="ORF">SAMN05216203_0476</name>
</gene>
<keyword evidence="2" id="KW-0378">Hydrolase</keyword>
<dbReference type="NCBIfam" id="TIGR00370">
    <property type="entry name" value="5-oxoprolinase subunit PxpB"/>
    <property type="match status" value="1"/>
</dbReference>
<dbReference type="Proteomes" id="UP000198644">
    <property type="component" value="Unassembled WGS sequence"/>
</dbReference>
<dbReference type="OrthoDB" id="9778567at2"/>
<name>A0A1I6GU41_9GAMM</name>
<dbReference type="Pfam" id="PF02682">
    <property type="entry name" value="CT_C_D"/>
    <property type="match status" value="1"/>
</dbReference>
<dbReference type="Gene3D" id="2.40.100.10">
    <property type="entry name" value="Cyclophilin-like"/>
    <property type="match status" value="1"/>
</dbReference>
<keyword evidence="3" id="KW-0067">ATP-binding</keyword>
<reference evidence="6" key="1">
    <citation type="submission" date="2016-10" db="EMBL/GenBank/DDBJ databases">
        <authorList>
            <person name="Varghese N."/>
            <person name="Submissions S."/>
        </authorList>
    </citation>
    <scope>NUCLEOTIDE SEQUENCE [LARGE SCALE GENOMIC DNA]</scope>
    <source>
        <strain evidence="6">CGMCC 1.9167</strain>
    </source>
</reference>
<evidence type="ECO:0000259" key="4">
    <source>
        <dbReference type="SMART" id="SM00796"/>
    </source>
</evidence>